<evidence type="ECO:0000313" key="1">
    <source>
        <dbReference type="EMBL" id="VDG77168.1"/>
    </source>
</evidence>
<sequence length="236" mass="27190">MDLNIYCDESTHLPNDGKPYMVLGAVTCPVSETSDISRHIAEIGKRHGLDRNFEIKWGKVSPAKLAFYLDLVDYFFDADNLAFRAVVAEKAGLDHTAFHQSHDDWYYKMMFYLIRNVLPADGRAYIYIDKKDTRGGDKVRRLHSVIANANYDFRRENIRRVQIVDSKDVKQMQIADLILGAINYANRGLEKSEAKMRLIERIQLRSGLSLRNGTLPSAQKMNLFFWKPQVIQQQCA</sequence>
<dbReference type="EMBL" id="UYIO01000001">
    <property type="protein sequence ID" value="VDG77168.1"/>
    <property type="molecule type" value="Genomic_DNA"/>
</dbReference>
<reference evidence="1 2" key="1">
    <citation type="submission" date="2018-11" db="EMBL/GenBank/DDBJ databases">
        <authorList>
            <consortium name="Pathogen Informatics"/>
        </authorList>
    </citation>
    <scope>NUCLEOTIDE SEQUENCE [LARGE SCALE GENOMIC DNA]</scope>
    <source>
        <strain evidence="1 2">NCTC10327</strain>
    </source>
</reference>
<organism evidence="1 2">
    <name type="scientific">Actinobaculum suis</name>
    <dbReference type="NCBI Taxonomy" id="1657"/>
    <lineage>
        <taxon>Bacteria</taxon>
        <taxon>Bacillati</taxon>
        <taxon>Actinomycetota</taxon>
        <taxon>Actinomycetes</taxon>
        <taxon>Actinomycetales</taxon>
        <taxon>Actinomycetaceae</taxon>
        <taxon>Actinobaculum</taxon>
    </lineage>
</organism>
<dbReference type="InterPro" id="IPR024524">
    <property type="entry name" value="DUF3800"/>
</dbReference>
<dbReference type="Proteomes" id="UP000269974">
    <property type="component" value="Unassembled WGS sequence"/>
</dbReference>
<proteinExistence type="predicted"/>
<accession>A0A7Z9CAD3</accession>
<dbReference type="AlphaFoldDB" id="A0A7Z9CAD3"/>
<evidence type="ECO:0000313" key="2">
    <source>
        <dbReference type="Proteomes" id="UP000269974"/>
    </source>
</evidence>
<gene>
    <name evidence="1" type="ORF">NCTC10327_01786</name>
</gene>
<comment type="caution">
    <text evidence="1">The sequence shown here is derived from an EMBL/GenBank/DDBJ whole genome shotgun (WGS) entry which is preliminary data.</text>
</comment>
<name>A0A7Z9CAD3_9ACTO</name>
<dbReference type="RefSeq" id="WP_185934313.1">
    <property type="nucleotide sequence ID" value="NZ_UYIO01000001.1"/>
</dbReference>
<dbReference type="Pfam" id="PF12686">
    <property type="entry name" value="DUF3800"/>
    <property type="match status" value="1"/>
</dbReference>
<protein>
    <submittedName>
        <fullName evidence="1">Protein of uncharacterized function (DUF3800)</fullName>
    </submittedName>
</protein>